<comment type="catalytic activity">
    <reaction evidence="10">
        <text>(S)-2,3,4,5-tetrahydrodipicolinate + NADP(+) + H2O = (2S,4S)-4-hydroxy-2,3,4,5-tetrahydrodipicolinate + NADPH + H(+)</text>
        <dbReference type="Rhea" id="RHEA:35331"/>
        <dbReference type="ChEBI" id="CHEBI:15377"/>
        <dbReference type="ChEBI" id="CHEBI:15378"/>
        <dbReference type="ChEBI" id="CHEBI:16845"/>
        <dbReference type="ChEBI" id="CHEBI:57783"/>
        <dbReference type="ChEBI" id="CHEBI:58349"/>
        <dbReference type="ChEBI" id="CHEBI:67139"/>
        <dbReference type="EC" id="1.17.1.8"/>
    </reaction>
</comment>
<comment type="caution">
    <text evidence="15">The sequence shown here is derived from an EMBL/GenBank/DDBJ whole genome shotgun (WGS) entry which is preliminary data.</text>
</comment>
<keyword evidence="4" id="KW-0220">Diaminopimelate biosynthesis</keyword>
<dbReference type="SUPFAM" id="SSF51735">
    <property type="entry name" value="NAD(P)-binding Rossmann-fold domains"/>
    <property type="match status" value="1"/>
</dbReference>
<keyword evidence="16" id="KW-1185">Reference proteome</keyword>
<dbReference type="EMBL" id="JBHSGR010000018">
    <property type="protein sequence ID" value="MFC4694962.1"/>
    <property type="molecule type" value="Genomic_DNA"/>
</dbReference>
<feature type="domain" description="Dihydrodipicolinate reductase C-terminal" evidence="14">
    <location>
        <begin position="130"/>
        <end position="255"/>
    </location>
</feature>
<dbReference type="Gene3D" id="3.40.50.720">
    <property type="entry name" value="NAD(P)-binding Rossmann-like Domain"/>
    <property type="match status" value="1"/>
</dbReference>
<reference evidence="16" key="1">
    <citation type="journal article" date="2019" name="Int. J. Syst. Evol. Microbiol.">
        <title>The Global Catalogue of Microorganisms (GCM) 10K type strain sequencing project: providing services to taxonomists for standard genome sequencing and annotation.</title>
        <authorList>
            <consortium name="The Broad Institute Genomics Platform"/>
            <consortium name="The Broad Institute Genome Sequencing Center for Infectious Disease"/>
            <person name="Wu L."/>
            <person name="Ma J."/>
        </authorList>
    </citation>
    <scope>NUCLEOTIDE SEQUENCE [LARGE SCALE GENOMIC DNA]</scope>
    <source>
        <strain evidence="16">CCUG 62763</strain>
    </source>
</reference>
<accession>A0ABV9LLZ1</accession>
<evidence type="ECO:0000256" key="11">
    <source>
        <dbReference type="ARBA" id="ARBA00049396"/>
    </source>
</evidence>
<evidence type="ECO:0000256" key="10">
    <source>
        <dbReference type="ARBA" id="ARBA00049080"/>
    </source>
</evidence>
<dbReference type="RefSeq" id="WP_387990956.1">
    <property type="nucleotide sequence ID" value="NZ_JBHSGR010000018.1"/>
</dbReference>
<keyword evidence="6" id="KW-0520">NAD</keyword>
<evidence type="ECO:0000256" key="7">
    <source>
        <dbReference type="ARBA" id="ARBA00023154"/>
    </source>
</evidence>
<sequence>MIRVCFAGVTGWTAPPILAAVDAADDLVLTAGVSRSAAGRALSEVTASRSEGRVFGSVADALHSAEVDVLVDYTSATAVEENVWTAVQAGVHAVVGSSGLTDDDYTRLDRLARDRGVGVIAAGNFSVQAAVLQRAATLAAGLIDRWEIVDYASAGKPDVPSGTARQLAEALGAVRTPASAVPLPELHGPVEARGAEVAGSRVHSVRLPSFVVSTEVVFGGTGERLVIRHDAGESPDPYVAGTLLAVRRVAEAPGVRRGLDSLLFDQP</sequence>
<dbReference type="InterPro" id="IPR036291">
    <property type="entry name" value="NAD(P)-bd_dom_sf"/>
</dbReference>
<evidence type="ECO:0000256" key="4">
    <source>
        <dbReference type="ARBA" id="ARBA00022915"/>
    </source>
</evidence>
<dbReference type="NCBIfam" id="TIGR00036">
    <property type="entry name" value="dapB"/>
    <property type="match status" value="1"/>
</dbReference>
<evidence type="ECO:0000256" key="8">
    <source>
        <dbReference type="ARBA" id="ARBA00037922"/>
    </source>
</evidence>
<dbReference type="PANTHER" id="PTHR20836">
    <property type="entry name" value="DIHYDRODIPICOLINATE REDUCTASE"/>
    <property type="match status" value="1"/>
</dbReference>
<keyword evidence="2" id="KW-0028">Amino-acid biosynthesis</keyword>
<evidence type="ECO:0000313" key="15">
    <source>
        <dbReference type="EMBL" id="MFC4694962.1"/>
    </source>
</evidence>
<dbReference type="CDD" id="cd02274">
    <property type="entry name" value="DHDPR_N"/>
    <property type="match status" value="1"/>
</dbReference>
<keyword evidence="5 15" id="KW-0560">Oxidoreductase</keyword>
<name>A0ABV9LLZ1_9ACTN</name>
<dbReference type="Pfam" id="PF05173">
    <property type="entry name" value="DapB_C"/>
    <property type="match status" value="1"/>
</dbReference>
<evidence type="ECO:0000313" key="16">
    <source>
        <dbReference type="Proteomes" id="UP001596025"/>
    </source>
</evidence>
<organism evidence="15 16">
    <name type="scientific">Geodermatophilus arenarius</name>
    <dbReference type="NCBI Taxonomy" id="1137990"/>
    <lineage>
        <taxon>Bacteria</taxon>
        <taxon>Bacillati</taxon>
        <taxon>Actinomycetota</taxon>
        <taxon>Actinomycetes</taxon>
        <taxon>Geodermatophilales</taxon>
        <taxon>Geodermatophilaceae</taxon>
        <taxon>Geodermatophilus</taxon>
    </lineage>
</organism>
<dbReference type="EC" id="1.17.1.8" evidence="9 12"/>
<dbReference type="InterPro" id="IPR000846">
    <property type="entry name" value="DapB_N"/>
</dbReference>
<feature type="domain" description="Dihydrodipicolinate reductase N-terminal" evidence="13">
    <location>
        <begin position="2"/>
        <end position="125"/>
    </location>
</feature>
<dbReference type="Gene3D" id="3.30.360.10">
    <property type="entry name" value="Dihydrodipicolinate Reductase, domain 2"/>
    <property type="match status" value="1"/>
</dbReference>
<evidence type="ECO:0000256" key="5">
    <source>
        <dbReference type="ARBA" id="ARBA00023002"/>
    </source>
</evidence>
<dbReference type="PIRSF" id="PIRSF000161">
    <property type="entry name" value="DHPR"/>
    <property type="match status" value="1"/>
</dbReference>
<evidence type="ECO:0000256" key="1">
    <source>
        <dbReference type="ARBA" id="ARBA00006642"/>
    </source>
</evidence>
<comment type="similarity">
    <text evidence="1">Belongs to the DapB family.</text>
</comment>
<dbReference type="PANTHER" id="PTHR20836:SF0">
    <property type="entry name" value="4-HYDROXY-TETRAHYDRODIPICOLINATE REDUCTASE 1, CHLOROPLASTIC-RELATED"/>
    <property type="match status" value="1"/>
</dbReference>
<dbReference type="InterPro" id="IPR022663">
    <property type="entry name" value="DapB_C"/>
</dbReference>
<dbReference type="Pfam" id="PF01113">
    <property type="entry name" value="DapB_N"/>
    <property type="match status" value="1"/>
</dbReference>
<keyword evidence="7" id="KW-0457">Lysine biosynthesis</keyword>
<comment type="pathway">
    <text evidence="8">Amino-acid biosynthesis; L-lysine biosynthesis via DAP pathway; (S)-tetrahydrodipicolinate from L-aspartate: step 4/4.</text>
</comment>
<evidence type="ECO:0000259" key="14">
    <source>
        <dbReference type="Pfam" id="PF05173"/>
    </source>
</evidence>
<dbReference type="SUPFAM" id="SSF55347">
    <property type="entry name" value="Glyceraldehyde-3-phosphate dehydrogenase-like, C-terminal domain"/>
    <property type="match status" value="1"/>
</dbReference>
<gene>
    <name evidence="15" type="primary">dapB</name>
    <name evidence="15" type="ORF">ACFO3M_16310</name>
</gene>
<evidence type="ECO:0000256" key="12">
    <source>
        <dbReference type="NCBIfam" id="TIGR00036"/>
    </source>
</evidence>
<evidence type="ECO:0000256" key="2">
    <source>
        <dbReference type="ARBA" id="ARBA00022605"/>
    </source>
</evidence>
<evidence type="ECO:0000256" key="3">
    <source>
        <dbReference type="ARBA" id="ARBA00022857"/>
    </source>
</evidence>
<comment type="catalytic activity">
    <reaction evidence="11">
        <text>(S)-2,3,4,5-tetrahydrodipicolinate + NAD(+) + H2O = (2S,4S)-4-hydroxy-2,3,4,5-tetrahydrodipicolinate + NADH + H(+)</text>
        <dbReference type="Rhea" id="RHEA:35323"/>
        <dbReference type="ChEBI" id="CHEBI:15377"/>
        <dbReference type="ChEBI" id="CHEBI:15378"/>
        <dbReference type="ChEBI" id="CHEBI:16845"/>
        <dbReference type="ChEBI" id="CHEBI:57540"/>
        <dbReference type="ChEBI" id="CHEBI:57945"/>
        <dbReference type="ChEBI" id="CHEBI:67139"/>
        <dbReference type="EC" id="1.17.1.8"/>
    </reaction>
</comment>
<dbReference type="InterPro" id="IPR023940">
    <property type="entry name" value="DHDPR_bac"/>
</dbReference>
<dbReference type="Proteomes" id="UP001596025">
    <property type="component" value="Unassembled WGS sequence"/>
</dbReference>
<evidence type="ECO:0000256" key="9">
    <source>
        <dbReference type="ARBA" id="ARBA00038983"/>
    </source>
</evidence>
<protein>
    <recommendedName>
        <fullName evidence="9 12">4-hydroxy-tetrahydrodipicolinate reductase</fullName>
        <ecNumber evidence="9 12">1.17.1.8</ecNumber>
    </recommendedName>
</protein>
<proteinExistence type="inferred from homology"/>
<dbReference type="GO" id="GO:0008839">
    <property type="term" value="F:4-hydroxy-tetrahydrodipicolinate reductase"/>
    <property type="evidence" value="ECO:0007669"/>
    <property type="project" value="UniProtKB-EC"/>
</dbReference>
<evidence type="ECO:0000256" key="6">
    <source>
        <dbReference type="ARBA" id="ARBA00023027"/>
    </source>
</evidence>
<evidence type="ECO:0000259" key="13">
    <source>
        <dbReference type="Pfam" id="PF01113"/>
    </source>
</evidence>
<keyword evidence="3" id="KW-0521">NADP</keyword>